<dbReference type="GO" id="GO:0003887">
    <property type="term" value="F:DNA-directed DNA polymerase activity"/>
    <property type="evidence" value="ECO:0007669"/>
    <property type="project" value="UniProtKB-KW"/>
</dbReference>
<keyword evidence="4" id="KW-0235">DNA replication</keyword>
<evidence type="ECO:0000256" key="1">
    <source>
        <dbReference type="ARBA" id="ARBA00012417"/>
    </source>
</evidence>
<keyword evidence="9" id="KW-1185">Reference proteome</keyword>
<dbReference type="GO" id="GO:0003677">
    <property type="term" value="F:DNA binding"/>
    <property type="evidence" value="ECO:0007669"/>
    <property type="project" value="InterPro"/>
</dbReference>
<protein>
    <recommendedName>
        <fullName evidence="1">DNA-directed DNA polymerase</fullName>
        <ecNumber evidence="1">2.7.7.7</ecNumber>
    </recommendedName>
</protein>
<reference evidence="8 9" key="1">
    <citation type="submission" date="2023-10" db="EMBL/GenBank/DDBJ databases">
        <title>Complete genome sequence of a Sphingomonadaceae bacterium.</title>
        <authorList>
            <person name="Yan C."/>
        </authorList>
    </citation>
    <scope>NUCLEOTIDE SEQUENCE [LARGE SCALE GENOMIC DNA]</scope>
    <source>
        <strain evidence="8 9">SCSIO 66989</strain>
    </source>
</reference>
<dbReference type="RefSeq" id="WP_317081618.1">
    <property type="nucleotide sequence ID" value="NZ_CP136594.1"/>
</dbReference>
<organism evidence="8 9">
    <name type="scientific">Alterisphingorhabdus coralli</name>
    <dbReference type="NCBI Taxonomy" id="3071408"/>
    <lineage>
        <taxon>Bacteria</taxon>
        <taxon>Pseudomonadati</taxon>
        <taxon>Pseudomonadota</taxon>
        <taxon>Alphaproteobacteria</taxon>
        <taxon>Sphingomonadales</taxon>
        <taxon>Sphingomonadaceae</taxon>
        <taxon>Alterisphingorhabdus (ex Yan et al. 2024)</taxon>
    </lineage>
</organism>
<dbReference type="Proteomes" id="UP001302429">
    <property type="component" value="Chromosome"/>
</dbReference>
<keyword evidence="5" id="KW-0239">DNA-directed DNA polymerase</keyword>
<dbReference type="GO" id="GO:0009360">
    <property type="term" value="C:DNA polymerase III complex"/>
    <property type="evidence" value="ECO:0007669"/>
    <property type="project" value="TreeGrafter"/>
</dbReference>
<keyword evidence="3" id="KW-0548">Nucleotidyltransferase</keyword>
<keyword evidence="2" id="KW-0808">Transferase</keyword>
<evidence type="ECO:0000313" key="8">
    <source>
        <dbReference type="EMBL" id="WOE75056.1"/>
    </source>
</evidence>
<comment type="similarity">
    <text evidence="6">Belongs to the DNA polymerase HolA subunit family.</text>
</comment>
<accession>A0AA97F6E7</accession>
<dbReference type="InterPro" id="IPR027417">
    <property type="entry name" value="P-loop_NTPase"/>
</dbReference>
<gene>
    <name evidence="8" type="ORF">RB602_14680</name>
</gene>
<evidence type="ECO:0000256" key="3">
    <source>
        <dbReference type="ARBA" id="ARBA00022695"/>
    </source>
</evidence>
<dbReference type="Gene3D" id="1.20.272.10">
    <property type="match status" value="1"/>
</dbReference>
<dbReference type="SUPFAM" id="SSF48019">
    <property type="entry name" value="post-AAA+ oligomerization domain-like"/>
    <property type="match status" value="1"/>
</dbReference>
<dbReference type="AlphaFoldDB" id="A0AA97F6E7"/>
<evidence type="ECO:0000256" key="2">
    <source>
        <dbReference type="ARBA" id="ARBA00022679"/>
    </source>
</evidence>
<evidence type="ECO:0000313" key="9">
    <source>
        <dbReference type="Proteomes" id="UP001302429"/>
    </source>
</evidence>
<dbReference type="GO" id="GO:0006261">
    <property type="term" value="P:DNA-templated DNA replication"/>
    <property type="evidence" value="ECO:0007669"/>
    <property type="project" value="TreeGrafter"/>
</dbReference>
<name>A0AA97F6E7_9SPHN</name>
<dbReference type="EC" id="2.7.7.7" evidence="1"/>
<evidence type="ECO:0000256" key="6">
    <source>
        <dbReference type="ARBA" id="ARBA00034754"/>
    </source>
</evidence>
<dbReference type="SUPFAM" id="SSF52540">
    <property type="entry name" value="P-loop containing nucleoside triphosphate hydrolases"/>
    <property type="match status" value="1"/>
</dbReference>
<comment type="catalytic activity">
    <reaction evidence="7">
        <text>DNA(n) + a 2'-deoxyribonucleoside 5'-triphosphate = DNA(n+1) + diphosphate</text>
        <dbReference type="Rhea" id="RHEA:22508"/>
        <dbReference type="Rhea" id="RHEA-COMP:17339"/>
        <dbReference type="Rhea" id="RHEA-COMP:17340"/>
        <dbReference type="ChEBI" id="CHEBI:33019"/>
        <dbReference type="ChEBI" id="CHEBI:61560"/>
        <dbReference type="ChEBI" id="CHEBI:173112"/>
        <dbReference type="EC" id="2.7.7.7"/>
    </reaction>
</comment>
<dbReference type="EMBL" id="CP136594">
    <property type="protein sequence ID" value="WOE75056.1"/>
    <property type="molecule type" value="Genomic_DNA"/>
</dbReference>
<dbReference type="KEGG" id="acoa:RB602_14680"/>
<proteinExistence type="inferred from homology"/>
<dbReference type="NCBIfam" id="TIGR01128">
    <property type="entry name" value="holA"/>
    <property type="match status" value="1"/>
</dbReference>
<evidence type="ECO:0000256" key="4">
    <source>
        <dbReference type="ARBA" id="ARBA00022705"/>
    </source>
</evidence>
<sequence length="340" mass="36928">MAKIKSDNFASALKRATADTRLFLFYGPDESGSAALAEKTRLHIGADAEKVELSGPQLKEDPALLAQEAASLSLFGDARVILVRGQGEECFAAIDALLEAETVANPCIAQISGITDRSRTAKLAGGDDRALACISYVPDVHNVAATIREMAEARGLAMPREIAETIARYTRLDRRLAEMEVEKIALYLDAQPGQRASVDMLVMEQLAAETEDDALAPAIQTILSGRTAQLAAELDRLSDGTLQPVLLIRALEARCVQLAKVHRLMADGKDAKSAMRSTGIFWKEEGATQHQLRCWPPAALERLAERLLTIHAKVMQNSQDAVRLLVQECTMIAMAAARKR</sequence>
<evidence type="ECO:0000256" key="5">
    <source>
        <dbReference type="ARBA" id="ARBA00022932"/>
    </source>
</evidence>
<evidence type="ECO:0000256" key="7">
    <source>
        <dbReference type="ARBA" id="ARBA00049244"/>
    </source>
</evidence>
<dbReference type="PANTHER" id="PTHR34388">
    <property type="entry name" value="DNA POLYMERASE III SUBUNIT DELTA"/>
    <property type="match status" value="1"/>
</dbReference>
<dbReference type="InterPro" id="IPR005790">
    <property type="entry name" value="DNA_polIII_delta"/>
</dbReference>
<dbReference type="PANTHER" id="PTHR34388:SF1">
    <property type="entry name" value="DNA POLYMERASE III SUBUNIT DELTA"/>
    <property type="match status" value="1"/>
</dbReference>
<dbReference type="InterPro" id="IPR008921">
    <property type="entry name" value="DNA_pol3_clamp-load_cplx_C"/>
</dbReference>